<dbReference type="PROSITE" id="PS51257">
    <property type="entry name" value="PROKAR_LIPOPROTEIN"/>
    <property type="match status" value="1"/>
</dbReference>
<dbReference type="EMBL" id="BAAATM010000012">
    <property type="protein sequence ID" value="GAA2536424.1"/>
    <property type="molecule type" value="Genomic_DNA"/>
</dbReference>
<organism evidence="2 3">
    <name type="scientific">Streptomyces levis</name>
    <dbReference type="NCBI Taxonomy" id="285566"/>
    <lineage>
        <taxon>Bacteria</taxon>
        <taxon>Bacillati</taxon>
        <taxon>Actinomycetota</taxon>
        <taxon>Actinomycetes</taxon>
        <taxon>Kitasatosporales</taxon>
        <taxon>Streptomycetaceae</taxon>
        <taxon>Streptomyces</taxon>
    </lineage>
</organism>
<keyword evidence="1" id="KW-0812">Transmembrane</keyword>
<proteinExistence type="predicted"/>
<dbReference type="Proteomes" id="UP001501095">
    <property type="component" value="Unassembled WGS sequence"/>
</dbReference>
<gene>
    <name evidence="2" type="ORF">GCM10010423_36860</name>
</gene>
<keyword evidence="3" id="KW-1185">Reference proteome</keyword>
<keyword evidence="1" id="KW-0472">Membrane</keyword>
<protein>
    <recommendedName>
        <fullName evidence="4">DUF3592 domain-containing protein</fullName>
    </recommendedName>
</protein>
<reference evidence="2 3" key="1">
    <citation type="journal article" date="2019" name="Int. J. Syst. Evol. Microbiol.">
        <title>The Global Catalogue of Microorganisms (GCM) 10K type strain sequencing project: providing services to taxonomists for standard genome sequencing and annotation.</title>
        <authorList>
            <consortium name="The Broad Institute Genomics Platform"/>
            <consortium name="The Broad Institute Genome Sequencing Center for Infectious Disease"/>
            <person name="Wu L."/>
            <person name="Ma J."/>
        </authorList>
    </citation>
    <scope>NUCLEOTIDE SEQUENCE [LARGE SCALE GENOMIC DNA]</scope>
    <source>
        <strain evidence="2 3">JCM 6924</strain>
    </source>
</reference>
<name>A0ABN3NTX0_9ACTN</name>
<evidence type="ECO:0000313" key="3">
    <source>
        <dbReference type="Proteomes" id="UP001501095"/>
    </source>
</evidence>
<evidence type="ECO:0008006" key="4">
    <source>
        <dbReference type="Google" id="ProtNLM"/>
    </source>
</evidence>
<feature type="transmembrane region" description="Helical" evidence="1">
    <location>
        <begin position="117"/>
        <end position="138"/>
    </location>
</feature>
<keyword evidence="1" id="KW-1133">Transmembrane helix</keyword>
<accession>A0ABN3NTX0</accession>
<evidence type="ECO:0000313" key="2">
    <source>
        <dbReference type="EMBL" id="GAA2536424.1"/>
    </source>
</evidence>
<evidence type="ECO:0000256" key="1">
    <source>
        <dbReference type="SAM" id="Phobius"/>
    </source>
</evidence>
<comment type="caution">
    <text evidence="2">The sequence shown here is derived from an EMBL/GenBank/DDBJ whole genome shotgun (WGS) entry which is preliminary data.</text>
</comment>
<sequence length="160" mass="16890">MDVIRYVVPGLVMALAVGLACRATWRWLRIRGAWTSGLTAEGRCLGVYATPGAASTRPALRHVYEFITHDGRVITFEEDGGPRTTAEGDYVTVHYTAGRRIVATALAPSRARRAMTAVGLLAFLGVIAVCCAGFLTAYGEASGPYGDLVSGVDRGTSVAP</sequence>
<feature type="transmembrane region" description="Helical" evidence="1">
    <location>
        <begin position="6"/>
        <end position="25"/>
    </location>
</feature>